<dbReference type="Proteomes" id="UP001597425">
    <property type="component" value="Unassembled WGS sequence"/>
</dbReference>
<dbReference type="RefSeq" id="WP_265721384.1">
    <property type="nucleotide sequence ID" value="NZ_JAPIVK010000010.1"/>
</dbReference>
<gene>
    <name evidence="2" type="ORF">ACFSKX_15025</name>
</gene>
<keyword evidence="3" id="KW-1185">Reference proteome</keyword>
<dbReference type="PANTHER" id="PTHR34387">
    <property type="entry name" value="SLR1258 PROTEIN"/>
    <property type="match status" value="1"/>
</dbReference>
<dbReference type="InterPro" id="IPR007497">
    <property type="entry name" value="SIMPL/DUF541"/>
</dbReference>
<comment type="caution">
    <text evidence="2">The sequence shown here is derived from an EMBL/GenBank/DDBJ whole genome shotgun (WGS) entry which is preliminary data.</text>
</comment>
<feature type="chain" id="PRO_5046401262" evidence="1">
    <location>
        <begin position="21"/>
        <end position="234"/>
    </location>
</feature>
<dbReference type="EMBL" id="JBHUJD010000021">
    <property type="protein sequence ID" value="MFD2311739.1"/>
    <property type="molecule type" value="Genomic_DNA"/>
</dbReference>
<dbReference type="InterPro" id="IPR052022">
    <property type="entry name" value="26kDa_periplasmic_antigen"/>
</dbReference>
<dbReference type="PANTHER" id="PTHR34387:SF1">
    <property type="entry name" value="PERIPLASMIC IMMUNOGENIC PROTEIN"/>
    <property type="match status" value="1"/>
</dbReference>
<name>A0ABW5EEE5_9GAMM</name>
<evidence type="ECO:0000313" key="3">
    <source>
        <dbReference type="Proteomes" id="UP001597425"/>
    </source>
</evidence>
<keyword evidence="1" id="KW-0732">Signal</keyword>
<dbReference type="Pfam" id="PF04402">
    <property type="entry name" value="SIMPL"/>
    <property type="match status" value="1"/>
</dbReference>
<accession>A0ABW5EEE5</accession>
<protein>
    <submittedName>
        <fullName evidence="2">SIMPL domain-containing protein</fullName>
    </submittedName>
</protein>
<evidence type="ECO:0000313" key="2">
    <source>
        <dbReference type="EMBL" id="MFD2311739.1"/>
    </source>
</evidence>
<proteinExistence type="predicted"/>
<evidence type="ECO:0000256" key="1">
    <source>
        <dbReference type="SAM" id="SignalP"/>
    </source>
</evidence>
<dbReference type="Gene3D" id="3.30.110.170">
    <property type="entry name" value="Protein of unknown function (DUF541), domain 1"/>
    <property type="match status" value="1"/>
</dbReference>
<reference evidence="3" key="1">
    <citation type="journal article" date="2019" name="Int. J. Syst. Evol. Microbiol.">
        <title>The Global Catalogue of Microorganisms (GCM) 10K type strain sequencing project: providing services to taxonomists for standard genome sequencing and annotation.</title>
        <authorList>
            <consortium name="The Broad Institute Genomics Platform"/>
            <consortium name="The Broad Institute Genome Sequencing Center for Infectious Disease"/>
            <person name="Wu L."/>
            <person name="Ma J."/>
        </authorList>
    </citation>
    <scope>NUCLEOTIDE SEQUENCE [LARGE SCALE GENOMIC DNA]</scope>
    <source>
        <strain evidence="3">KCTC 12848</strain>
    </source>
</reference>
<dbReference type="PROSITE" id="PS51257">
    <property type="entry name" value="PROKAR_LIPOPROTEIN"/>
    <property type="match status" value="1"/>
</dbReference>
<dbReference type="Gene3D" id="3.30.70.2970">
    <property type="entry name" value="Protein of unknown function (DUF541), domain 2"/>
    <property type="match status" value="1"/>
</dbReference>
<sequence>MKVVKLSLAALLALTLAACGGEGAAGEKGTLISISATGEARQAPDTANISAGVVTESEDSEKAMQDNAAQMEKLIDAIAKAGIDDKDVQTSGISLSPRYHHQRDRKPQITGYTARNTVRVKVHKIEELGEVLDAMAAAGANQIHGPSLEIGEPEPVMAEARQKALDKAQKRAETYAEALGMKVRRIVSVSENGGGGPRPMLRAEMATARADTTTPVKPGETTVSVNLDLVFELE</sequence>
<organism evidence="2 3">
    <name type="scientific">Microbulbifer halophilus</name>
    <dbReference type="NCBI Taxonomy" id="453963"/>
    <lineage>
        <taxon>Bacteria</taxon>
        <taxon>Pseudomonadati</taxon>
        <taxon>Pseudomonadota</taxon>
        <taxon>Gammaproteobacteria</taxon>
        <taxon>Cellvibrionales</taxon>
        <taxon>Microbulbiferaceae</taxon>
        <taxon>Microbulbifer</taxon>
    </lineage>
</organism>
<feature type="signal peptide" evidence="1">
    <location>
        <begin position="1"/>
        <end position="20"/>
    </location>
</feature>